<reference evidence="1" key="2">
    <citation type="journal article" date="2015" name="Data Brief">
        <title>Shoot transcriptome of the giant reed, Arundo donax.</title>
        <authorList>
            <person name="Barrero R.A."/>
            <person name="Guerrero F.D."/>
            <person name="Moolhuijzen P."/>
            <person name="Goolsby J.A."/>
            <person name="Tidwell J."/>
            <person name="Bellgard S.E."/>
            <person name="Bellgard M.I."/>
        </authorList>
    </citation>
    <scope>NUCLEOTIDE SEQUENCE</scope>
    <source>
        <tissue evidence="1">Shoot tissue taken approximately 20 cm above the soil surface</tissue>
    </source>
</reference>
<protein>
    <submittedName>
        <fullName evidence="1">Uncharacterized protein</fullName>
    </submittedName>
</protein>
<reference evidence="1" key="1">
    <citation type="submission" date="2014-09" db="EMBL/GenBank/DDBJ databases">
        <authorList>
            <person name="Magalhaes I.L.F."/>
            <person name="Oliveira U."/>
            <person name="Santos F.R."/>
            <person name="Vidigal T.H.D.A."/>
            <person name="Brescovit A.D."/>
            <person name="Santos A.J."/>
        </authorList>
    </citation>
    <scope>NUCLEOTIDE SEQUENCE</scope>
    <source>
        <tissue evidence="1">Shoot tissue taken approximately 20 cm above the soil surface</tissue>
    </source>
</reference>
<organism evidence="1">
    <name type="scientific">Arundo donax</name>
    <name type="common">Giant reed</name>
    <name type="synonym">Donax arundinaceus</name>
    <dbReference type="NCBI Taxonomy" id="35708"/>
    <lineage>
        <taxon>Eukaryota</taxon>
        <taxon>Viridiplantae</taxon>
        <taxon>Streptophyta</taxon>
        <taxon>Embryophyta</taxon>
        <taxon>Tracheophyta</taxon>
        <taxon>Spermatophyta</taxon>
        <taxon>Magnoliopsida</taxon>
        <taxon>Liliopsida</taxon>
        <taxon>Poales</taxon>
        <taxon>Poaceae</taxon>
        <taxon>PACMAD clade</taxon>
        <taxon>Arundinoideae</taxon>
        <taxon>Arundineae</taxon>
        <taxon>Arundo</taxon>
    </lineage>
</organism>
<sequence length="26" mass="2986">MLALSGFQFSPFFLGLFRVNYDLSDT</sequence>
<name>A0A0A9GRA8_ARUDO</name>
<accession>A0A0A9GRA8</accession>
<evidence type="ECO:0000313" key="1">
    <source>
        <dbReference type="EMBL" id="JAE26992.1"/>
    </source>
</evidence>
<dbReference type="EMBL" id="GBRH01170904">
    <property type="protein sequence ID" value="JAE26992.1"/>
    <property type="molecule type" value="Transcribed_RNA"/>
</dbReference>
<proteinExistence type="predicted"/>
<dbReference type="AlphaFoldDB" id="A0A0A9GRA8"/>